<evidence type="ECO:0000313" key="3">
    <source>
        <dbReference type="Proteomes" id="UP000246410"/>
    </source>
</evidence>
<dbReference type="Proteomes" id="UP000246410">
    <property type="component" value="Unassembled WGS sequence"/>
</dbReference>
<keyword evidence="3" id="KW-1185">Reference proteome</keyword>
<organism evidence="2 3">
    <name type="scientific">Nocardia neocaledoniensis</name>
    <dbReference type="NCBI Taxonomy" id="236511"/>
    <lineage>
        <taxon>Bacteria</taxon>
        <taxon>Bacillati</taxon>
        <taxon>Actinomycetota</taxon>
        <taxon>Actinomycetes</taxon>
        <taxon>Mycobacteriales</taxon>
        <taxon>Nocardiaceae</taxon>
        <taxon>Nocardia</taxon>
    </lineage>
</organism>
<protein>
    <submittedName>
        <fullName evidence="2">Uncharacterized protein</fullName>
    </submittedName>
</protein>
<sequence length="29" mass="3476">MSFGQFKYSQMDREKFADRTAAPIPQIRR</sequence>
<reference evidence="2 3" key="1">
    <citation type="submission" date="2018-05" db="EMBL/GenBank/DDBJ databases">
        <title>Genomic Encyclopedia of Type Strains, Phase IV (KMG-IV): sequencing the most valuable type-strain genomes for metagenomic binning, comparative biology and taxonomic classification.</title>
        <authorList>
            <person name="Goeker M."/>
        </authorList>
    </citation>
    <scope>NUCLEOTIDE SEQUENCE [LARGE SCALE GENOMIC DNA]</scope>
    <source>
        <strain evidence="2 3">DSM 44717</strain>
    </source>
</reference>
<feature type="region of interest" description="Disordered" evidence="1">
    <location>
        <begin position="1"/>
        <end position="29"/>
    </location>
</feature>
<gene>
    <name evidence="2" type="ORF">DFR69_10899</name>
</gene>
<dbReference type="AlphaFoldDB" id="A0A317NDA6"/>
<evidence type="ECO:0000313" key="2">
    <source>
        <dbReference type="EMBL" id="PWV72787.1"/>
    </source>
</evidence>
<evidence type="ECO:0000256" key="1">
    <source>
        <dbReference type="SAM" id="MobiDB-lite"/>
    </source>
</evidence>
<proteinExistence type="predicted"/>
<dbReference type="EMBL" id="QGTL01000008">
    <property type="protein sequence ID" value="PWV72787.1"/>
    <property type="molecule type" value="Genomic_DNA"/>
</dbReference>
<name>A0A317NDA6_9NOCA</name>
<accession>A0A317NDA6</accession>
<comment type="caution">
    <text evidence="2">The sequence shown here is derived from an EMBL/GenBank/DDBJ whole genome shotgun (WGS) entry which is preliminary data.</text>
</comment>